<comment type="caution">
    <text evidence="1">The sequence shown here is derived from an EMBL/GenBank/DDBJ whole genome shotgun (WGS) entry which is preliminary data.</text>
</comment>
<feature type="non-terminal residue" evidence="1">
    <location>
        <position position="1"/>
    </location>
</feature>
<accession>X1IT60</accession>
<reference evidence="1" key="1">
    <citation type="journal article" date="2014" name="Front. Microbiol.">
        <title>High frequency of phylogenetically diverse reductive dehalogenase-homologous genes in deep subseafloor sedimentary metagenomes.</title>
        <authorList>
            <person name="Kawai M."/>
            <person name="Futagami T."/>
            <person name="Toyoda A."/>
            <person name="Takaki Y."/>
            <person name="Nishi S."/>
            <person name="Hori S."/>
            <person name="Arai W."/>
            <person name="Tsubouchi T."/>
            <person name="Morono Y."/>
            <person name="Uchiyama I."/>
            <person name="Ito T."/>
            <person name="Fujiyama A."/>
            <person name="Inagaki F."/>
            <person name="Takami H."/>
        </authorList>
    </citation>
    <scope>NUCLEOTIDE SEQUENCE</scope>
    <source>
        <strain evidence="1">Expedition CK06-06</strain>
    </source>
</reference>
<dbReference type="EMBL" id="BARU01034934">
    <property type="protein sequence ID" value="GAH69294.1"/>
    <property type="molecule type" value="Genomic_DNA"/>
</dbReference>
<organism evidence="1">
    <name type="scientific">marine sediment metagenome</name>
    <dbReference type="NCBI Taxonomy" id="412755"/>
    <lineage>
        <taxon>unclassified sequences</taxon>
        <taxon>metagenomes</taxon>
        <taxon>ecological metagenomes</taxon>
    </lineage>
</organism>
<proteinExistence type="predicted"/>
<protein>
    <submittedName>
        <fullName evidence="1">Uncharacterized protein</fullName>
    </submittedName>
</protein>
<dbReference type="AlphaFoldDB" id="X1IT60"/>
<evidence type="ECO:0000313" key="1">
    <source>
        <dbReference type="EMBL" id="GAH69294.1"/>
    </source>
</evidence>
<name>X1IT60_9ZZZZ</name>
<sequence>DLGSGCYVLGDPKQKIRDVIFGLKSVIDNGCYT</sequence>
<gene>
    <name evidence="1" type="ORF">S03H2_54761</name>
</gene>